<name>A0A9K3GL33_9EUKA</name>
<evidence type="ECO:0000313" key="2">
    <source>
        <dbReference type="EMBL" id="GIQ86862.1"/>
    </source>
</evidence>
<protein>
    <submittedName>
        <fullName evidence="2">Uncharacterized protein</fullName>
    </submittedName>
</protein>
<sequence>TLQSAVTIGEAWPEQVVGDSTLCGADIARPIRQRAYGLAGLTAPVKEIHRSEGELVETMVPPLPTVSLEAARKLKAIPRLMQVLYAAGFTKDDLSAIRACGKANLMVLAVLKHLSSSQSPLHLAAYAESVLVAPTASTVKQEWQSESVPRTPAMLSFVNAVQFTISALVDMDTMLGSPLDGFNKIGNLFNGTAFFYTLARYVSPSVSLFNGTAFFYTLARYEKGRGRLQSYYVEEKEGKSAAPAAPAMSGFSAVTSKAEARHAQFRIFARHAQFGAQAKGVLTTLRTALGDDLDSAFIQREETEEEEKSSTSKASSHKVTRWESAKATQEE</sequence>
<dbReference type="EMBL" id="BDIP01002811">
    <property type="protein sequence ID" value="GIQ86862.1"/>
    <property type="molecule type" value="Genomic_DNA"/>
</dbReference>
<accession>A0A9K3GL33</accession>
<evidence type="ECO:0000256" key="1">
    <source>
        <dbReference type="SAM" id="MobiDB-lite"/>
    </source>
</evidence>
<gene>
    <name evidence="2" type="ORF">KIPB_008790</name>
</gene>
<evidence type="ECO:0000313" key="3">
    <source>
        <dbReference type="Proteomes" id="UP000265618"/>
    </source>
</evidence>
<feature type="region of interest" description="Disordered" evidence="1">
    <location>
        <begin position="299"/>
        <end position="331"/>
    </location>
</feature>
<feature type="compositionally biased region" description="Basic and acidic residues" evidence="1">
    <location>
        <begin position="320"/>
        <end position="331"/>
    </location>
</feature>
<dbReference type="AlphaFoldDB" id="A0A9K3GL33"/>
<comment type="caution">
    <text evidence="2">The sequence shown here is derived from an EMBL/GenBank/DDBJ whole genome shotgun (WGS) entry which is preliminary data.</text>
</comment>
<dbReference type="Proteomes" id="UP000265618">
    <property type="component" value="Unassembled WGS sequence"/>
</dbReference>
<reference evidence="2 3" key="1">
    <citation type="journal article" date="2018" name="PLoS ONE">
        <title>The draft genome of Kipferlia bialata reveals reductive genome evolution in fornicate parasites.</title>
        <authorList>
            <person name="Tanifuji G."/>
            <person name="Takabayashi S."/>
            <person name="Kume K."/>
            <person name="Takagi M."/>
            <person name="Nakayama T."/>
            <person name="Kamikawa R."/>
            <person name="Inagaki Y."/>
            <person name="Hashimoto T."/>
        </authorList>
    </citation>
    <scope>NUCLEOTIDE SEQUENCE [LARGE SCALE GENOMIC DNA]</scope>
    <source>
        <strain evidence="2">NY0173</strain>
    </source>
</reference>
<keyword evidence="3" id="KW-1185">Reference proteome</keyword>
<feature type="non-terminal residue" evidence="2">
    <location>
        <position position="1"/>
    </location>
</feature>
<proteinExistence type="predicted"/>
<organism evidence="2 3">
    <name type="scientific">Kipferlia bialata</name>
    <dbReference type="NCBI Taxonomy" id="797122"/>
    <lineage>
        <taxon>Eukaryota</taxon>
        <taxon>Metamonada</taxon>
        <taxon>Carpediemonas-like organisms</taxon>
        <taxon>Kipferlia</taxon>
    </lineage>
</organism>